<sequence length="279" mass="33219">MEGINLTLEDFEKFADFIYRKTGIRFDQKKFYFLSKRIEKRMQELGITDPIAYLRRLKFGDKNGEELQNLVDLITINETYFFRDFSQLQAFAEYCLPEVVERKIKTRDNNLKIWSAGCSTGEEPYTISIILYEMLEDVNSWSIEILATDIDKEALRKAQEGIYEWRSVKHVPTEYIKKYFEIIKDKYKIKDEVKKLVKFEHLNLMDFLSLRRKRGFDFIFCRNVLIYFDEISRKKVVDHFYIALNKGGYIFLGSSESLARITNAFKIKRLGGHIVYTKE</sequence>
<dbReference type="InterPro" id="IPR000780">
    <property type="entry name" value="CheR_MeTrfase"/>
</dbReference>
<dbReference type="CDD" id="cd02440">
    <property type="entry name" value="AdoMet_MTases"/>
    <property type="match status" value="1"/>
</dbReference>
<dbReference type="Gene3D" id="3.40.50.150">
    <property type="entry name" value="Vaccinia Virus protein VP39"/>
    <property type="match status" value="1"/>
</dbReference>
<dbReference type="Pfam" id="PF01739">
    <property type="entry name" value="CheR"/>
    <property type="match status" value="1"/>
</dbReference>
<evidence type="ECO:0000256" key="4">
    <source>
        <dbReference type="ARBA" id="ARBA00022679"/>
    </source>
</evidence>
<dbReference type="PANTHER" id="PTHR24422:SF10">
    <property type="entry name" value="CHEMOTAXIS PROTEIN METHYLTRANSFERASE 2"/>
    <property type="match status" value="1"/>
</dbReference>
<name>A0AAE3TG21_9BACT</name>
<evidence type="ECO:0000256" key="1">
    <source>
        <dbReference type="ARBA" id="ARBA00001541"/>
    </source>
</evidence>
<dbReference type="InterPro" id="IPR022642">
    <property type="entry name" value="CheR_C"/>
</dbReference>
<dbReference type="GO" id="GO:0032259">
    <property type="term" value="P:methylation"/>
    <property type="evidence" value="ECO:0007669"/>
    <property type="project" value="UniProtKB-KW"/>
</dbReference>
<proteinExistence type="predicted"/>
<dbReference type="SUPFAM" id="SSF53335">
    <property type="entry name" value="S-adenosyl-L-methionine-dependent methyltransferases"/>
    <property type="match status" value="1"/>
</dbReference>
<dbReference type="PANTHER" id="PTHR24422">
    <property type="entry name" value="CHEMOTAXIS PROTEIN METHYLTRANSFERASE"/>
    <property type="match status" value="1"/>
</dbReference>
<dbReference type="Proteomes" id="UP001144110">
    <property type="component" value="Unassembled WGS sequence"/>
</dbReference>
<dbReference type="EC" id="2.1.1.80" evidence="2"/>
<evidence type="ECO:0000256" key="5">
    <source>
        <dbReference type="ARBA" id="ARBA00022691"/>
    </source>
</evidence>
<accession>A0AAE3TG21</accession>
<evidence type="ECO:0000256" key="3">
    <source>
        <dbReference type="ARBA" id="ARBA00022603"/>
    </source>
</evidence>
<gene>
    <name evidence="7" type="ORF">OD816_001214</name>
</gene>
<comment type="catalytic activity">
    <reaction evidence="1">
        <text>L-glutamyl-[protein] + S-adenosyl-L-methionine = [protein]-L-glutamate 5-O-methyl ester + S-adenosyl-L-homocysteine</text>
        <dbReference type="Rhea" id="RHEA:24452"/>
        <dbReference type="Rhea" id="RHEA-COMP:10208"/>
        <dbReference type="Rhea" id="RHEA-COMP:10311"/>
        <dbReference type="ChEBI" id="CHEBI:29973"/>
        <dbReference type="ChEBI" id="CHEBI:57856"/>
        <dbReference type="ChEBI" id="CHEBI:59789"/>
        <dbReference type="ChEBI" id="CHEBI:82795"/>
        <dbReference type="EC" id="2.1.1.80"/>
    </reaction>
</comment>
<dbReference type="GO" id="GO:0008983">
    <property type="term" value="F:protein-glutamate O-methyltransferase activity"/>
    <property type="evidence" value="ECO:0007669"/>
    <property type="project" value="UniProtKB-EC"/>
</dbReference>
<dbReference type="EMBL" id="JAPHEG010000005">
    <property type="protein sequence ID" value="MDF2953969.1"/>
    <property type="molecule type" value="Genomic_DNA"/>
</dbReference>
<keyword evidence="3 7" id="KW-0489">Methyltransferase</keyword>
<dbReference type="InterPro" id="IPR022641">
    <property type="entry name" value="CheR_N"/>
</dbReference>
<dbReference type="InterPro" id="IPR050903">
    <property type="entry name" value="Bact_Chemotaxis_MeTrfase"/>
</dbReference>
<dbReference type="Pfam" id="PF03705">
    <property type="entry name" value="CheR_N"/>
    <property type="match status" value="1"/>
</dbReference>
<comment type="caution">
    <text evidence="7">The sequence shown here is derived from an EMBL/GenBank/DDBJ whole genome shotgun (WGS) entry which is preliminary data.</text>
</comment>
<dbReference type="InterPro" id="IPR036804">
    <property type="entry name" value="CheR_N_sf"/>
</dbReference>
<evidence type="ECO:0000256" key="2">
    <source>
        <dbReference type="ARBA" id="ARBA00012534"/>
    </source>
</evidence>
<dbReference type="PROSITE" id="PS50123">
    <property type="entry name" value="CHER"/>
    <property type="match status" value="1"/>
</dbReference>
<evidence type="ECO:0000313" key="8">
    <source>
        <dbReference type="Proteomes" id="UP001144110"/>
    </source>
</evidence>
<organism evidence="7 8">
    <name type="scientific">Candidatus Thermodesulfobacterium syntrophicum</name>
    <dbReference type="NCBI Taxonomy" id="3060442"/>
    <lineage>
        <taxon>Bacteria</taxon>
        <taxon>Pseudomonadati</taxon>
        <taxon>Thermodesulfobacteriota</taxon>
        <taxon>Thermodesulfobacteria</taxon>
        <taxon>Thermodesulfobacteriales</taxon>
        <taxon>Thermodesulfobacteriaceae</taxon>
        <taxon>Thermodesulfobacterium</taxon>
    </lineage>
</organism>
<keyword evidence="4" id="KW-0808">Transferase</keyword>
<dbReference type="SMART" id="SM00138">
    <property type="entry name" value="MeTrc"/>
    <property type="match status" value="1"/>
</dbReference>
<dbReference type="PIRSF" id="PIRSF000410">
    <property type="entry name" value="CheR"/>
    <property type="match status" value="1"/>
</dbReference>
<protein>
    <recommendedName>
        <fullName evidence="2">protein-glutamate O-methyltransferase</fullName>
        <ecNumber evidence="2">2.1.1.80</ecNumber>
    </recommendedName>
</protein>
<feature type="domain" description="CheR-type methyltransferase" evidence="6">
    <location>
        <begin position="1"/>
        <end position="279"/>
    </location>
</feature>
<keyword evidence="5" id="KW-0949">S-adenosyl-L-methionine</keyword>
<dbReference type="PRINTS" id="PR00996">
    <property type="entry name" value="CHERMTFRASE"/>
</dbReference>
<evidence type="ECO:0000259" key="6">
    <source>
        <dbReference type="PROSITE" id="PS50123"/>
    </source>
</evidence>
<dbReference type="InterPro" id="IPR029063">
    <property type="entry name" value="SAM-dependent_MTases_sf"/>
</dbReference>
<dbReference type="Gene3D" id="1.10.155.10">
    <property type="entry name" value="Chemotaxis receptor methyltransferase CheR, N-terminal domain"/>
    <property type="match status" value="1"/>
</dbReference>
<dbReference type="SUPFAM" id="SSF47757">
    <property type="entry name" value="Chemotaxis receptor methyltransferase CheR, N-terminal domain"/>
    <property type="match status" value="1"/>
</dbReference>
<dbReference type="InterPro" id="IPR026024">
    <property type="entry name" value="Chemotaxis_MeTrfase_CheR"/>
</dbReference>
<dbReference type="AlphaFoldDB" id="A0AAE3TG21"/>
<reference evidence="7" key="1">
    <citation type="submission" date="2022-11" db="EMBL/GenBank/DDBJ databases">
        <title>Candidatus Alkanophaga archaea from heated hydrothermal vent sediment oxidize petroleum alkanes.</title>
        <authorList>
            <person name="Zehnle H."/>
            <person name="Laso-Perez R."/>
            <person name="Lipp J."/>
            <person name="Teske A."/>
            <person name="Wegener G."/>
        </authorList>
    </citation>
    <scope>NUCLEOTIDE SEQUENCE</scope>
    <source>
        <strain evidence="7">MCA70</strain>
    </source>
</reference>
<evidence type="ECO:0000313" key="7">
    <source>
        <dbReference type="EMBL" id="MDF2953969.1"/>
    </source>
</evidence>